<dbReference type="RefSeq" id="WP_273595832.1">
    <property type="nucleotide sequence ID" value="NZ_JAQQXS010000004.1"/>
</dbReference>
<dbReference type="SMART" id="SM00387">
    <property type="entry name" value="HATPase_c"/>
    <property type="match status" value="1"/>
</dbReference>
<dbReference type="Gene3D" id="3.30.450.20">
    <property type="entry name" value="PAS domain"/>
    <property type="match status" value="1"/>
</dbReference>
<dbReference type="InterPro" id="IPR005467">
    <property type="entry name" value="His_kinase_dom"/>
</dbReference>
<organism evidence="11 12">
    <name type="scientific">Roseateles koreensis</name>
    <dbReference type="NCBI Taxonomy" id="2987526"/>
    <lineage>
        <taxon>Bacteria</taxon>
        <taxon>Pseudomonadati</taxon>
        <taxon>Pseudomonadota</taxon>
        <taxon>Betaproteobacteria</taxon>
        <taxon>Burkholderiales</taxon>
        <taxon>Sphaerotilaceae</taxon>
        <taxon>Roseateles</taxon>
    </lineage>
</organism>
<feature type="coiled-coil region" evidence="7">
    <location>
        <begin position="443"/>
        <end position="481"/>
    </location>
</feature>
<feature type="domain" description="Histidine kinase" evidence="9">
    <location>
        <begin position="497"/>
        <end position="737"/>
    </location>
</feature>
<evidence type="ECO:0000256" key="2">
    <source>
        <dbReference type="ARBA" id="ARBA00004370"/>
    </source>
</evidence>
<evidence type="ECO:0000256" key="5">
    <source>
        <dbReference type="ARBA" id="ARBA00022679"/>
    </source>
</evidence>
<evidence type="ECO:0000256" key="1">
    <source>
        <dbReference type="ARBA" id="ARBA00000085"/>
    </source>
</evidence>
<dbReference type="PROSITE" id="PS50885">
    <property type="entry name" value="HAMP"/>
    <property type="match status" value="1"/>
</dbReference>
<evidence type="ECO:0000256" key="3">
    <source>
        <dbReference type="ARBA" id="ARBA00012438"/>
    </source>
</evidence>
<keyword evidence="12" id="KW-1185">Reference proteome</keyword>
<keyword evidence="4" id="KW-0597">Phosphoprotein</keyword>
<dbReference type="InterPro" id="IPR003660">
    <property type="entry name" value="HAMP_dom"/>
</dbReference>
<evidence type="ECO:0000256" key="6">
    <source>
        <dbReference type="ARBA" id="ARBA00022777"/>
    </source>
</evidence>
<evidence type="ECO:0000256" key="8">
    <source>
        <dbReference type="SAM" id="Phobius"/>
    </source>
</evidence>
<evidence type="ECO:0000313" key="12">
    <source>
        <dbReference type="Proteomes" id="UP001219862"/>
    </source>
</evidence>
<comment type="catalytic activity">
    <reaction evidence="1">
        <text>ATP + protein L-histidine = ADP + protein N-phospho-L-histidine.</text>
        <dbReference type="EC" id="2.7.13.3"/>
    </reaction>
</comment>
<dbReference type="Pfam" id="PF02518">
    <property type="entry name" value="HATPase_c"/>
    <property type="match status" value="1"/>
</dbReference>
<gene>
    <name evidence="11" type="ORF">PRZ01_05870</name>
</gene>
<dbReference type="Gene3D" id="3.30.565.10">
    <property type="entry name" value="Histidine kinase-like ATPase, C-terminal domain"/>
    <property type="match status" value="1"/>
</dbReference>
<evidence type="ECO:0000256" key="4">
    <source>
        <dbReference type="ARBA" id="ARBA00022553"/>
    </source>
</evidence>
<feature type="domain" description="HAMP" evidence="10">
    <location>
        <begin position="378"/>
        <end position="434"/>
    </location>
</feature>
<protein>
    <recommendedName>
        <fullName evidence="3">histidine kinase</fullName>
        <ecNumber evidence="3">2.7.13.3</ecNumber>
    </recommendedName>
</protein>
<dbReference type="InterPro" id="IPR004358">
    <property type="entry name" value="Sig_transdc_His_kin-like_C"/>
</dbReference>
<dbReference type="PANTHER" id="PTHR43065">
    <property type="entry name" value="SENSOR HISTIDINE KINASE"/>
    <property type="match status" value="1"/>
</dbReference>
<dbReference type="PRINTS" id="PR00344">
    <property type="entry name" value="BCTRLSENSOR"/>
</dbReference>
<dbReference type="PROSITE" id="PS50109">
    <property type="entry name" value="HIS_KIN"/>
    <property type="match status" value="1"/>
</dbReference>
<keyword evidence="11" id="KW-0067">ATP-binding</keyword>
<evidence type="ECO:0000259" key="9">
    <source>
        <dbReference type="PROSITE" id="PS50109"/>
    </source>
</evidence>
<dbReference type="Proteomes" id="UP001219862">
    <property type="component" value="Unassembled WGS sequence"/>
</dbReference>
<comment type="subcellular location">
    <subcellularLocation>
        <location evidence="2">Membrane</location>
    </subcellularLocation>
</comment>
<dbReference type="InterPro" id="IPR003594">
    <property type="entry name" value="HATPase_dom"/>
</dbReference>
<feature type="transmembrane region" description="Helical" evidence="8">
    <location>
        <begin position="20"/>
        <end position="41"/>
    </location>
</feature>
<dbReference type="Gene3D" id="1.10.287.130">
    <property type="match status" value="1"/>
</dbReference>
<keyword evidence="8" id="KW-1133">Transmembrane helix</keyword>
<dbReference type="GO" id="GO:0005524">
    <property type="term" value="F:ATP binding"/>
    <property type="evidence" value="ECO:0007669"/>
    <property type="project" value="UniProtKB-KW"/>
</dbReference>
<accession>A0ABT5KP82</accession>
<dbReference type="EC" id="2.7.13.3" evidence="3"/>
<dbReference type="PANTHER" id="PTHR43065:SF47">
    <property type="match status" value="1"/>
</dbReference>
<dbReference type="EMBL" id="JAQQXS010000004">
    <property type="protein sequence ID" value="MDC8784714.1"/>
    <property type="molecule type" value="Genomic_DNA"/>
</dbReference>
<name>A0ABT5KP82_9BURK</name>
<keyword evidence="6" id="KW-0418">Kinase</keyword>
<keyword evidence="11" id="KW-0547">Nucleotide-binding</keyword>
<comment type="caution">
    <text evidence="11">The sequence shown here is derived from an EMBL/GenBank/DDBJ whole genome shotgun (WGS) entry which is preliminary data.</text>
</comment>
<proteinExistence type="predicted"/>
<keyword evidence="7" id="KW-0175">Coiled coil</keyword>
<keyword evidence="5" id="KW-0808">Transferase</keyword>
<keyword evidence="8" id="KW-0472">Membrane</keyword>
<feature type="transmembrane region" description="Helical" evidence="8">
    <location>
        <begin position="353"/>
        <end position="372"/>
    </location>
</feature>
<sequence length="740" mass="80748">MRFWRREIFRQLSLAQQLGLQIGGVFVLLLLGMAVIAQVSIGHLTATQLPPLLERNVALRAAQQGQLFAQAQDSVTRLQSAWLERARAIPATAVRPRFDALFERSADGVWRVKPAAVDAKRKPTFYLQHGQGLSDDARLRAVVSYELLADQGPALVPPFFSAYVDFVEKGLMVFSNGIDWGRSATPATDNFDYPTMQGSDPRRNPDRKRFWTPVYFDGEAKVWMVSVIQPLDWQGRWVGTVGHDISVDALLKIEADVDGGSVPMIISGDGHLIAHPDLRDRISRAQGQLALTQLNDPVLTQAYQRVMAQGNQGHAELTADGKYWVAWARIPGPDWWSVTVLPQAVIDARIRTGVYWIVLGGLLALTATLLVLRRVIRRLVRVPLGQVTQAVDQLADQLAQNTDLVPIKPGSSSDLRRLTSAFDALGAQLLARQREAQAQAAALQHEVAERRQAENAVRELNATLEDRVHRRTQALAQAQDELVRKETLAGLGALVAGVAHELNTPIGNGLIAVDTAHMAVLAALDQIQTTPVRRSELLVNLRRADEGLTLALGNLHRSAGLVRDFKQVSVDRASLQRRLFNLKSVCEEVVKLLPYTLGVAPQGRLARAGIEVQLRIPDDVQMDSYPGAFGQVLSNLVENAFVHGFDGTSVGQVTITLESADERSVHLSVADNGGGISAEHQSQIFNPFFTTKLGAGGSGLGLHLVYSLVNNVLGGTIELEASSDEGTVFRLVLSRLAPGP</sequence>
<evidence type="ECO:0000256" key="7">
    <source>
        <dbReference type="SAM" id="Coils"/>
    </source>
</evidence>
<evidence type="ECO:0000259" key="10">
    <source>
        <dbReference type="PROSITE" id="PS50885"/>
    </source>
</evidence>
<reference evidence="11 12" key="1">
    <citation type="submission" date="2022-10" db="EMBL/GenBank/DDBJ databases">
        <title>paucibacter sp. hw8 Genome sequencing.</title>
        <authorList>
            <person name="Park S."/>
        </authorList>
    </citation>
    <scope>NUCLEOTIDE SEQUENCE [LARGE SCALE GENOMIC DNA]</scope>
    <source>
        <strain evidence="12">hw8</strain>
    </source>
</reference>
<evidence type="ECO:0000313" key="11">
    <source>
        <dbReference type="EMBL" id="MDC8784714.1"/>
    </source>
</evidence>
<dbReference type="SUPFAM" id="SSF55874">
    <property type="entry name" value="ATPase domain of HSP90 chaperone/DNA topoisomerase II/histidine kinase"/>
    <property type="match status" value="1"/>
</dbReference>
<dbReference type="InterPro" id="IPR036890">
    <property type="entry name" value="HATPase_C_sf"/>
</dbReference>
<keyword evidence="8" id="KW-0812">Transmembrane</keyword>